<dbReference type="AlphaFoldDB" id="A0A607PFE6"/>
<evidence type="ECO:0000313" key="4">
    <source>
        <dbReference type="EMBL" id="HAE7245709.1"/>
    </source>
</evidence>
<evidence type="ECO:0000313" key="2">
    <source>
        <dbReference type="EMBL" id="HAE2082632.1"/>
    </source>
</evidence>
<organism evidence="1">
    <name type="scientific">Salmonella enterica subsp. enterica serovar Javiana</name>
    <dbReference type="NCBI Taxonomy" id="363569"/>
    <lineage>
        <taxon>Bacteria</taxon>
        <taxon>Pseudomonadati</taxon>
        <taxon>Pseudomonadota</taxon>
        <taxon>Gammaproteobacteria</taxon>
        <taxon>Enterobacterales</taxon>
        <taxon>Enterobacteriaceae</taxon>
        <taxon>Salmonella</taxon>
    </lineage>
</organism>
<sequence>MYLEAIDVPGVVPRGLPLVGRIGCPEITSAASTAEIPRRSLTTAMVIAHHSCCGSGWVTRRRSTYHSMFQ</sequence>
<reference evidence="2" key="2">
    <citation type="submission" date="2018-07" db="EMBL/GenBank/DDBJ databases">
        <authorList>
            <consortium name="NCBI Pathogen Detection Project"/>
        </authorList>
    </citation>
    <scope>NUCLEOTIDE SEQUENCE</scope>
    <source>
        <strain evidence="3">09-4350</strain>
        <strain evidence="4">NCTR-RN482</strain>
        <strain evidence="2">NCTR-RN575</strain>
    </source>
</reference>
<reference evidence="2" key="1">
    <citation type="journal article" date="2018" name="Genome Biol.">
        <title>SKESA: strategic k-mer extension for scrupulous assemblies.</title>
        <authorList>
            <person name="Souvorov A."/>
            <person name="Agarwala R."/>
            <person name="Lipman D.J."/>
        </authorList>
    </citation>
    <scope>NUCLEOTIDE SEQUENCE</scope>
    <source>
        <strain evidence="3">09-4350</strain>
        <strain evidence="4">NCTR-RN482</strain>
        <strain evidence="2">NCTR-RN575</strain>
    </source>
</reference>
<evidence type="ECO:0000313" key="3">
    <source>
        <dbReference type="EMBL" id="HAE6019811.1"/>
    </source>
</evidence>
<protein>
    <submittedName>
        <fullName evidence="1">Uncharacterized protein</fullName>
    </submittedName>
</protein>
<reference evidence="1" key="3">
    <citation type="submission" date="2018-07" db="EMBL/GenBank/DDBJ databases">
        <authorList>
            <consortium name="PulseNet: The National Subtyping Network for Foodborne Disease Surveillance"/>
            <person name="Tarr C.L."/>
            <person name="Trees E."/>
            <person name="Katz L.S."/>
            <person name="Carleton-Romer H.A."/>
            <person name="Stroika S."/>
            <person name="Kucerova Z."/>
            <person name="Roache K.F."/>
            <person name="Sabol A.L."/>
            <person name="Besser J."/>
            <person name="Gerner-Smidt P."/>
        </authorList>
    </citation>
    <scope>NUCLEOTIDE SEQUENCE</scope>
    <source>
        <strain evidence="1">PNUSAS024869</strain>
    </source>
</reference>
<evidence type="ECO:0000313" key="1">
    <source>
        <dbReference type="EMBL" id="ECU9521430.1"/>
    </source>
</evidence>
<proteinExistence type="predicted"/>
<dbReference type="EMBL" id="DAASLD010000037">
    <property type="protein sequence ID" value="HAE6019811.1"/>
    <property type="molecule type" value="Genomic_DNA"/>
</dbReference>
<comment type="caution">
    <text evidence="1">The sequence shown here is derived from an EMBL/GenBank/DDBJ whole genome shotgun (WGS) entry which is preliminary data.</text>
</comment>
<dbReference type="EMBL" id="DAASVX010000001">
    <property type="protein sequence ID" value="HAE7245709.1"/>
    <property type="molecule type" value="Genomic_DNA"/>
</dbReference>
<dbReference type="EMBL" id="AAKROK010000002">
    <property type="protein sequence ID" value="ECU9521430.1"/>
    <property type="molecule type" value="Genomic_DNA"/>
</dbReference>
<accession>A0A607PFE6</accession>
<gene>
    <name evidence="1" type="ORF">CR347_07940</name>
    <name evidence="3" type="ORF">G4I52_003205</name>
    <name evidence="2" type="ORF">GNB84_001078</name>
    <name evidence="4" type="ORF">GND62_000147</name>
</gene>
<name>A0A607PFE6_SALET</name>
<dbReference type="EMBL" id="DAAREJ010000002">
    <property type="protein sequence ID" value="HAE2082632.1"/>
    <property type="molecule type" value="Genomic_DNA"/>
</dbReference>